<keyword evidence="3" id="KW-0813">Transport</keyword>
<sequence length="182" mass="20097">MYNNNNNSGNYNNWGNGSGGGSGYNNNNNNNNNSNKPNFNQPYLSDAAKSALLFEGATNNNNNNGNRKWGVKETEESSSYSNNQILDRNTQVMKEQDQLLDSLSYSVTRQKELAIGIGSEAESQSIMLDDLNSHVDSTHGRLRNANKSLVRLTQDAKTTPYWIIICVLFLVLIVVSVLAMAV</sequence>
<evidence type="ECO:0000256" key="4">
    <source>
        <dbReference type="ARBA" id="ARBA00022554"/>
    </source>
</evidence>
<evidence type="ECO:0000256" key="10">
    <source>
        <dbReference type="SAM" id="MobiDB-lite"/>
    </source>
</evidence>
<feature type="transmembrane region" description="Helical" evidence="11">
    <location>
        <begin position="161"/>
        <end position="181"/>
    </location>
</feature>
<evidence type="ECO:0000256" key="5">
    <source>
        <dbReference type="ARBA" id="ARBA00022692"/>
    </source>
</evidence>
<evidence type="ECO:0000313" key="13">
    <source>
        <dbReference type="EMBL" id="EGG25332.1"/>
    </source>
</evidence>
<proteinExistence type="predicted"/>
<dbReference type="AlphaFoldDB" id="F4PI49"/>
<dbReference type="FunFam" id="1.20.5.110:FF:000058">
    <property type="entry name" value="VAM7p Vacuolar SNARE protein"/>
    <property type="match status" value="1"/>
</dbReference>
<feature type="domain" description="T-SNARE coiled-coil homology" evidence="12">
    <location>
        <begin position="90"/>
        <end position="152"/>
    </location>
</feature>
<keyword evidence="7" id="KW-0175">Coiled coil</keyword>
<comment type="function">
    <text evidence="9">Essential for proper morphogenesis of the vacuole. May exist as structural reinforcement on the surface of the vacuolar membrane and be required for maintenance against rupture by osmotic pressure.</text>
</comment>
<dbReference type="GO" id="GO:0008333">
    <property type="term" value="P:endosome to lysosome transport"/>
    <property type="evidence" value="ECO:0007669"/>
    <property type="project" value="EnsemblProtists"/>
</dbReference>
<dbReference type="SMART" id="SM00397">
    <property type="entry name" value="t_SNARE"/>
    <property type="match status" value="1"/>
</dbReference>
<evidence type="ECO:0000256" key="11">
    <source>
        <dbReference type="SAM" id="Phobius"/>
    </source>
</evidence>
<reference evidence="14" key="1">
    <citation type="journal article" date="2011" name="Genome Res.">
        <title>Phylogeny-wide analysis of social amoeba genomes highlights ancient origins for complex intercellular communication.</title>
        <authorList>
            <person name="Heidel A.J."/>
            <person name="Lawal H.M."/>
            <person name="Felder M."/>
            <person name="Schilde C."/>
            <person name="Helps N.R."/>
            <person name="Tunggal B."/>
            <person name="Rivero F."/>
            <person name="John U."/>
            <person name="Schleicher M."/>
            <person name="Eichinger L."/>
            <person name="Platzer M."/>
            <person name="Noegel A.A."/>
            <person name="Schaap P."/>
            <person name="Gloeckner G."/>
        </authorList>
    </citation>
    <scope>NUCLEOTIDE SEQUENCE [LARGE SCALE GENOMIC DNA]</scope>
    <source>
        <strain evidence="14">SH3</strain>
    </source>
</reference>
<evidence type="ECO:0000256" key="2">
    <source>
        <dbReference type="ARBA" id="ARBA00004167"/>
    </source>
</evidence>
<dbReference type="CDD" id="cd15841">
    <property type="entry name" value="SNARE_Qc"/>
    <property type="match status" value="1"/>
</dbReference>
<evidence type="ECO:0000259" key="12">
    <source>
        <dbReference type="PROSITE" id="PS50192"/>
    </source>
</evidence>
<dbReference type="SUPFAM" id="SSF58038">
    <property type="entry name" value="SNARE fusion complex"/>
    <property type="match status" value="1"/>
</dbReference>
<keyword evidence="8 11" id="KW-0472">Membrane</keyword>
<keyword evidence="14" id="KW-1185">Reference proteome</keyword>
<dbReference type="GO" id="GO:0006906">
    <property type="term" value="P:vesicle fusion"/>
    <property type="evidence" value="ECO:0007669"/>
    <property type="project" value="EnsemblProtists"/>
</dbReference>
<feature type="region of interest" description="Disordered" evidence="10">
    <location>
        <begin position="22"/>
        <end position="43"/>
    </location>
</feature>
<evidence type="ECO:0000256" key="8">
    <source>
        <dbReference type="ARBA" id="ARBA00023136"/>
    </source>
</evidence>
<dbReference type="GO" id="GO:0097576">
    <property type="term" value="P:vacuole fusion"/>
    <property type="evidence" value="ECO:0007669"/>
    <property type="project" value="UniProtKB-ARBA"/>
</dbReference>
<dbReference type="GO" id="GO:0005773">
    <property type="term" value="C:vacuole"/>
    <property type="evidence" value="ECO:0007669"/>
    <property type="project" value="UniProtKB-SubCell"/>
</dbReference>
<dbReference type="GeneID" id="14877291"/>
<dbReference type="RefSeq" id="XP_004363183.1">
    <property type="nucleotide sequence ID" value="XM_004363126.1"/>
</dbReference>
<feature type="compositionally biased region" description="Low complexity" evidence="10">
    <location>
        <begin position="24"/>
        <end position="35"/>
    </location>
</feature>
<dbReference type="OMA" id="KSDTCCY"/>
<dbReference type="KEGG" id="dfa:DFA_03581"/>
<comment type="subcellular location">
    <subcellularLocation>
        <location evidence="2">Membrane</location>
        <topology evidence="2">Single-pass membrane protein</topology>
    </subcellularLocation>
    <subcellularLocation>
        <location evidence="1">Vacuole</location>
    </subcellularLocation>
</comment>
<dbReference type="GO" id="GO:0031201">
    <property type="term" value="C:SNARE complex"/>
    <property type="evidence" value="ECO:0007669"/>
    <property type="project" value="EnsemblProtists"/>
</dbReference>
<gene>
    <name evidence="13" type="primary">syn8A</name>
    <name evidence="13" type="ORF">DFA_03581</name>
</gene>
<accession>F4PI49</accession>
<dbReference type="EMBL" id="GL883006">
    <property type="protein sequence ID" value="EGG25332.1"/>
    <property type="molecule type" value="Genomic_DNA"/>
</dbReference>
<evidence type="ECO:0000256" key="1">
    <source>
        <dbReference type="ARBA" id="ARBA00004116"/>
    </source>
</evidence>
<dbReference type="GO" id="GO:0010008">
    <property type="term" value="C:endosome membrane"/>
    <property type="evidence" value="ECO:0007669"/>
    <property type="project" value="EnsemblProtists"/>
</dbReference>
<keyword evidence="4" id="KW-0926">Vacuole</keyword>
<keyword evidence="5 11" id="KW-0812">Transmembrane</keyword>
<evidence type="ECO:0000313" key="14">
    <source>
        <dbReference type="Proteomes" id="UP000007797"/>
    </source>
</evidence>
<dbReference type="PROSITE" id="PS50192">
    <property type="entry name" value="T_SNARE"/>
    <property type="match status" value="1"/>
</dbReference>
<dbReference type="Pfam" id="PF05739">
    <property type="entry name" value="SNARE"/>
    <property type="match status" value="1"/>
</dbReference>
<feature type="region of interest" description="Disordered" evidence="10">
    <location>
        <begin position="56"/>
        <end position="83"/>
    </location>
</feature>
<dbReference type="OrthoDB" id="18952at2759"/>
<dbReference type="PANTHER" id="PTHR12791">
    <property type="entry name" value="GOLGI SNARE BET1-RELATED"/>
    <property type="match status" value="1"/>
</dbReference>
<evidence type="ECO:0000256" key="9">
    <source>
        <dbReference type="ARBA" id="ARBA00054927"/>
    </source>
</evidence>
<dbReference type="STRING" id="1054147.F4PI49"/>
<keyword evidence="6 11" id="KW-1133">Transmembrane helix</keyword>
<dbReference type="Proteomes" id="UP000007797">
    <property type="component" value="Unassembled WGS sequence"/>
</dbReference>
<evidence type="ECO:0000256" key="7">
    <source>
        <dbReference type="ARBA" id="ARBA00023054"/>
    </source>
</evidence>
<protein>
    <submittedName>
        <fullName evidence="13">Syntaxin 8</fullName>
    </submittedName>
</protein>
<dbReference type="Gene3D" id="1.20.5.110">
    <property type="match status" value="1"/>
</dbReference>
<dbReference type="InterPro" id="IPR000727">
    <property type="entry name" value="T_SNARE_dom"/>
</dbReference>
<evidence type="ECO:0000256" key="6">
    <source>
        <dbReference type="ARBA" id="ARBA00022989"/>
    </source>
</evidence>
<evidence type="ECO:0000256" key="3">
    <source>
        <dbReference type="ARBA" id="ARBA00022448"/>
    </source>
</evidence>
<organism evidence="13 14">
    <name type="scientific">Cavenderia fasciculata</name>
    <name type="common">Slime mold</name>
    <name type="synonym">Dictyostelium fasciculatum</name>
    <dbReference type="NCBI Taxonomy" id="261658"/>
    <lineage>
        <taxon>Eukaryota</taxon>
        <taxon>Amoebozoa</taxon>
        <taxon>Evosea</taxon>
        <taxon>Eumycetozoa</taxon>
        <taxon>Dictyostelia</taxon>
        <taxon>Acytosteliales</taxon>
        <taxon>Cavenderiaceae</taxon>
        <taxon>Cavenderia</taxon>
    </lineage>
</organism>
<name>F4PI49_CACFS</name>